<accession>A0A8J3B3F0</accession>
<proteinExistence type="predicted"/>
<reference evidence="1" key="1">
    <citation type="journal article" date="2014" name="Int. J. Syst. Evol. Microbiol.">
        <title>Complete genome sequence of Corynebacterium casei LMG S-19264T (=DSM 44701T), isolated from a smear-ripened cheese.</title>
        <authorList>
            <consortium name="US DOE Joint Genome Institute (JGI-PGF)"/>
            <person name="Walter F."/>
            <person name="Albersmeier A."/>
            <person name="Kalinowski J."/>
            <person name="Ruckert C."/>
        </authorList>
    </citation>
    <scope>NUCLEOTIDE SEQUENCE</scope>
    <source>
        <strain evidence="1">JCM 3090</strain>
    </source>
</reference>
<dbReference type="InterPro" id="IPR008775">
    <property type="entry name" value="Phytyl_CoA_dOase-like"/>
</dbReference>
<dbReference type="AlphaFoldDB" id="A0A8J3B3F0"/>
<comment type="caution">
    <text evidence="1">The sequence shown here is derived from an EMBL/GenBank/DDBJ whole genome shotgun (WGS) entry which is preliminary data.</text>
</comment>
<keyword evidence="2" id="KW-1185">Reference proteome</keyword>
<dbReference type="Gene3D" id="2.60.120.620">
    <property type="entry name" value="q2cbj1_9rhob like domain"/>
    <property type="match status" value="1"/>
</dbReference>
<name>A0A8J3B3F0_9ACTN</name>
<evidence type="ECO:0008006" key="3">
    <source>
        <dbReference type="Google" id="ProtNLM"/>
    </source>
</evidence>
<dbReference type="GO" id="GO:0016706">
    <property type="term" value="F:2-oxoglutarate-dependent dioxygenase activity"/>
    <property type="evidence" value="ECO:0007669"/>
    <property type="project" value="UniProtKB-ARBA"/>
</dbReference>
<dbReference type="EMBL" id="BMQB01000003">
    <property type="protein sequence ID" value="GGJ90509.1"/>
    <property type="molecule type" value="Genomic_DNA"/>
</dbReference>
<reference evidence="1" key="2">
    <citation type="submission" date="2020-09" db="EMBL/GenBank/DDBJ databases">
        <authorList>
            <person name="Sun Q."/>
            <person name="Ohkuma M."/>
        </authorList>
    </citation>
    <scope>NUCLEOTIDE SEQUENCE</scope>
    <source>
        <strain evidence="1">JCM 3090</strain>
    </source>
</reference>
<gene>
    <name evidence="1" type="ORF">GCM10010123_20420</name>
</gene>
<dbReference type="SUPFAM" id="SSF51197">
    <property type="entry name" value="Clavaminate synthase-like"/>
    <property type="match status" value="1"/>
</dbReference>
<protein>
    <recommendedName>
        <fullName evidence="3">Phytanoyl-CoA dioxygenase</fullName>
    </recommendedName>
</protein>
<organism evidence="1 2">
    <name type="scientific">Pilimelia anulata</name>
    <dbReference type="NCBI Taxonomy" id="53371"/>
    <lineage>
        <taxon>Bacteria</taxon>
        <taxon>Bacillati</taxon>
        <taxon>Actinomycetota</taxon>
        <taxon>Actinomycetes</taxon>
        <taxon>Micromonosporales</taxon>
        <taxon>Micromonosporaceae</taxon>
        <taxon>Pilimelia</taxon>
    </lineage>
</organism>
<dbReference type="RefSeq" id="WP_189169805.1">
    <property type="nucleotide sequence ID" value="NZ_BMQB01000003.1"/>
</dbReference>
<evidence type="ECO:0000313" key="1">
    <source>
        <dbReference type="EMBL" id="GGJ90509.1"/>
    </source>
</evidence>
<dbReference type="Pfam" id="PF05721">
    <property type="entry name" value="PhyH"/>
    <property type="match status" value="1"/>
</dbReference>
<sequence length="257" mass="27937">MTLTATQLDAFAQTGALTVRGAVPPSLTSPAIGLITDWYCNDLQPDQIAEYTHRTFAAHLGDHQALLALFHDSGAVDLATELLGDIAPVTTAQIQVRIPAAAAPHQPVKAMHVDGVACPHLDPAELRTFSLLVGVLLSDITDPDGGAMHYQPSGHRLMAAWFRNEWNRGVTAQTPPHIDTQRGTPLLGHVGDLHLQHHLVPHAVGTNTTDTPRLMAYFRVSHPDHAERRLDALRDPWLDYPPITARAGARPPRRTPS</sequence>
<evidence type="ECO:0000313" key="2">
    <source>
        <dbReference type="Proteomes" id="UP000649739"/>
    </source>
</evidence>
<dbReference type="Proteomes" id="UP000649739">
    <property type="component" value="Unassembled WGS sequence"/>
</dbReference>